<evidence type="ECO:0000256" key="1">
    <source>
        <dbReference type="SAM" id="MobiDB-lite"/>
    </source>
</evidence>
<evidence type="ECO:0000256" key="2">
    <source>
        <dbReference type="SAM" id="Phobius"/>
    </source>
</evidence>
<keyword evidence="2" id="KW-1133">Transmembrane helix</keyword>
<dbReference type="EMBL" id="MU864505">
    <property type="protein sequence ID" value="KAK4184108.1"/>
    <property type="molecule type" value="Genomic_DNA"/>
</dbReference>
<feature type="region of interest" description="Disordered" evidence="1">
    <location>
        <begin position="52"/>
        <end position="73"/>
    </location>
</feature>
<keyword evidence="5" id="KW-1185">Reference proteome</keyword>
<evidence type="ECO:0000313" key="4">
    <source>
        <dbReference type="EMBL" id="KAK4184108.1"/>
    </source>
</evidence>
<proteinExistence type="predicted"/>
<keyword evidence="2" id="KW-0472">Membrane</keyword>
<reference evidence="4" key="2">
    <citation type="submission" date="2023-05" db="EMBL/GenBank/DDBJ databases">
        <authorList>
            <consortium name="Lawrence Berkeley National Laboratory"/>
            <person name="Steindorff A."/>
            <person name="Hensen N."/>
            <person name="Bonometti L."/>
            <person name="Westerberg I."/>
            <person name="Brannstrom I.O."/>
            <person name="Guillou S."/>
            <person name="Cros-Aarteil S."/>
            <person name="Calhoun S."/>
            <person name="Haridas S."/>
            <person name="Kuo A."/>
            <person name="Mondo S."/>
            <person name="Pangilinan J."/>
            <person name="Riley R."/>
            <person name="Labutti K."/>
            <person name="Andreopoulos B."/>
            <person name="Lipzen A."/>
            <person name="Chen C."/>
            <person name="Yanf M."/>
            <person name="Daum C."/>
            <person name="Ng V."/>
            <person name="Clum A."/>
            <person name="Ohm R."/>
            <person name="Martin F."/>
            <person name="Silar P."/>
            <person name="Natvig D."/>
            <person name="Lalanne C."/>
            <person name="Gautier V."/>
            <person name="Ament-Velasquez S.L."/>
            <person name="Kruys A."/>
            <person name="Hutchinson M.I."/>
            <person name="Powell A.J."/>
            <person name="Barry K."/>
            <person name="Miller A.N."/>
            <person name="Grigoriev I.V."/>
            <person name="Debuchy R."/>
            <person name="Gladieux P."/>
            <person name="Thoren M.H."/>
            <person name="Johannesson H."/>
        </authorList>
    </citation>
    <scope>NUCLEOTIDE SEQUENCE</scope>
    <source>
        <strain evidence="4">PSN309</strain>
    </source>
</reference>
<reference evidence="4" key="1">
    <citation type="journal article" date="2023" name="Mol. Phylogenet. Evol.">
        <title>Genome-scale phylogeny and comparative genomics of the fungal order Sordariales.</title>
        <authorList>
            <person name="Hensen N."/>
            <person name="Bonometti L."/>
            <person name="Westerberg I."/>
            <person name="Brannstrom I.O."/>
            <person name="Guillou S."/>
            <person name="Cros-Aarteil S."/>
            <person name="Calhoun S."/>
            <person name="Haridas S."/>
            <person name="Kuo A."/>
            <person name="Mondo S."/>
            <person name="Pangilinan J."/>
            <person name="Riley R."/>
            <person name="LaButti K."/>
            <person name="Andreopoulos B."/>
            <person name="Lipzen A."/>
            <person name="Chen C."/>
            <person name="Yan M."/>
            <person name="Daum C."/>
            <person name="Ng V."/>
            <person name="Clum A."/>
            <person name="Steindorff A."/>
            <person name="Ohm R.A."/>
            <person name="Martin F."/>
            <person name="Silar P."/>
            <person name="Natvig D.O."/>
            <person name="Lalanne C."/>
            <person name="Gautier V."/>
            <person name="Ament-Velasquez S.L."/>
            <person name="Kruys A."/>
            <person name="Hutchinson M.I."/>
            <person name="Powell A.J."/>
            <person name="Barry K."/>
            <person name="Miller A.N."/>
            <person name="Grigoriev I.V."/>
            <person name="Debuchy R."/>
            <person name="Gladieux P."/>
            <person name="Hiltunen Thoren M."/>
            <person name="Johannesson H."/>
        </authorList>
    </citation>
    <scope>NUCLEOTIDE SEQUENCE</scope>
    <source>
        <strain evidence="4">PSN309</strain>
    </source>
</reference>
<accession>A0AAN6WM17</accession>
<protein>
    <recommendedName>
        <fullName evidence="3">DUF6594 domain-containing protein</fullName>
    </recommendedName>
</protein>
<feature type="domain" description="DUF6594" evidence="3">
    <location>
        <begin position="7"/>
        <end position="266"/>
    </location>
</feature>
<dbReference type="Pfam" id="PF20237">
    <property type="entry name" value="DUF6594"/>
    <property type="match status" value="1"/>
</dbReference>
<dbReference type="PANTHER" id="PTHR34502">
    <property type="entry name" value="DUF6594 DOMAIN-CONTAINING PROTEIN-RELATED"/>
    <property type="match status" value="1"/>
</dbReference>
<name>A0AAN6WM17_9PEZI</name>
<sequence length="275" mass="31007">MSFPRGYPSLSAFLSSDKDFAMFRCFKRLHTRVLLHKQDELAQLERQLDELDQADNATSPFSPTTNRRGDARSNQRRVLLVQIEGKLNEYSKQKLLTIDIFPDTLYTSYMNHLERPEPEEPQIKSVVSWIDGKKPLTREESGFLDDWGDLRRPKQSTERGGLEVFLSMCASSPRLHQASSSKSNDPCIQFLNHSKLMAASRSIATVLAVFGLVAPIVILYSVEAVVSRLWIISGFTAIFSSALRWLTMSRNYEIFSATAAYCAVMVVFVGSLPGN</sequence>
<feature type="transmembrane region" description="Helical" evidence="2">
    <location>
        <begin position="203"/>
        <end position="222"/>
    </location>
</feature>
<dbReference type="PANTHER" id="PTHR34502:SF5">
    <property type="entry name" value="DUF6594 DOMAIN-CONTAINING PROTEIN"/>
    <property type="match status" value="1"/>
</dbReference>
<feature type="compositionally biased region" description="Polar residues" evidence="1">
    <location>
        <begin position="55"/>
        <end position="66"/>
    </location>
</feature>
<gene>
    <name evidence="4" type="ORF">QBC35DRAFT_517792</name>
</gene>
<feature type="transmembrane region" description="Helical" evidence="2">
    <location>
        <begin position="254"/>
        <end position="272"/>
    </location>
</feature>
<evidence type="ECO:0000259" key="3">
    <source>
        <dbReference type="Pfam" id="PF20237"/>
    </source>
</evidence>
<dbReference type="Proteomes" id="UP001302126">
    <property type="component" value="Unassembled WGS sequence"/>
</dbReference>
<feature type="transmembrane region" description="Helical" evidence="2">
    <location>
        <begin position="228"/>
        <end position="247"/>
    </location>
</feature>
<comment type="caution">
    <text evidence="4">The sequence shown here is derived from an EMBL/GenBank/DDBJ whole genome shotgun (WGS) entry which is preliminary data.</text>
</comment>
<organism evidence="4 5">
    <name type="scientific">Podospora australis</name>
    <dbReference type="NCBI Taxonomy" id="1536484"/>
    <lineage>
        <taxon>Eukaryota</taxon>
        <taxon>Fungi</taxon>
        <taxon>Dikarya</taxon>
        <taxon>Ascomycota</taxon>
        <taxon>Pezizomycotina</taxon>
        <taxon>Sordariomycetes</taxon>
        <taxon>Sordariomycetidae</taxon>
        <taxon>Sordariales</taxon>
        <taxon>Podosporaceae</taxon>
        <taxon>Podospora</taxon>
    </lineage>
</organism>
<dbReference type="AlphaFoldDB" id="A0AAN6WM17"/>
<dbReference type="InterPro" id="IPR046529">
    <property type="entry name" value="DUF6594"/>
</dbReference>
<evidence type="ECO:0000313" key="5">
    <source>
        <dbReference type="Proteomes" id="UP001302126"/>
    </source>
</evidence>
<keyword evidence="2" id="KW-0812">Transmembrane</keyword>